<protein>
    <submittedName>
        <fullName evidence="2">Uncharacterized protein</fullName>
    </submittedName>
</protein>
<reference evidence="2" key="1">
    <citation type="submission" date="2023-12" db="EMBL/GenBank/DDBJ databases">
        <title>Genome assembly of Anisodus tanguticus.</title>
        <authorList>
            <person name="Wang Y.-J."/>
        </authorList>
    </citation>
    <scope>NUCLEOTIDE SEQUENCE</scope>
    <source>
        <strain evidence="2">KB-2021</strain>
        <tissue evidence="2">Leaf</tissue>
    </source>
</reference>
<feature type="compositionally biased region" description="Basic and acidic residues" evidence="1">
    <location>
        <begin position="69"/>
        <end position="80"/>
    </location>
</feature>
<dbReference type="AlphaFoldDB" id="A0AAE1R151"/>
<keyword evidence="3" id="KW-1185">Reference proteome</keyword>
<accession>A0AAE1R151</accession>
<evidence type="ECO:0000256" key="1">
    <source>
        <dbReference type="SAM" id="MobiDB-lite"/>
    </source>
</evidence>
<proteinExistence type="predicted"/>
<dbReference type="EMBL" id="JAVYJV010000020">
    <property type="protein sequence ID" value="KAK4343694.1"/>
    <property type="molecule type" value="Genomic_DNA"/>
</dbReference>
<evidence type="ECO:0000313" key="3">
    <source>
        <dbReference type="Proteomes" id="UP001291623"/>
    </source>
</evidence>
<gene>
    <name evidence="2" type="ORF">RND71_036788</name>
</gene>
<organism evidence="2 3">
    <name type="scientific">Anisodus tanguticus</name>
    <dbReference type="NCBI Taxonomy" id="243964"/>
    <lineage>
        <taxon>Eukaryota</taxon>
        <taxon>Viridiplantae</taxon>
        <taxon>Streptophyta</taxon>
        <taxon>Embryophyta</taxon>
        <taxon>Tracheophyta</taxon>
        <taxon>Spermatophyta</taxon>
        <taxon>Magnoliopsida</taxon>
        <taxon>eudicotyledons</taxon>
        <taxon>Gunneridae</taxon>
        <taxon>Pentapetalae</taxon>
        <taxon>asterids</taxon>
        <taxon>lamiids</taxon>
        <taxon>Solanales</taxon>
        <taxon>Solanaceae</taxon>
        <taxon>Solanoideae</taxon>
        <taxon>Hyoscyameae</taxon>
        <taxon>Anisodus</taxon>
    </lineage>
</organism>
<evidence type="ECO:0000313" key="2">
    <source>
        <dbReference type="EMBL" id="KAK4343694.1"/>
    </source>
</evidence>
<feature type="region of interest" description="Disordered" evidence="1">
    <location>
        <begin position="30"/>
        <end position="80"/>
    </location>
</feature>
<sequence>MVKDRRVFRGPAKIKKVVDINQNKFNVLQEEQQDTEDNIEKSGPNQRISEGSDDEQRRLPDQPCVGNVEEMHKSGVPEKA</sequence>
<name>A0AAE1R151_9SOLA</name>
<dbReference type="Proteomes" id="UP001291623">
    <property type="component" value="Unassembled WGS sequence"/>
</dbReference>
<comment type="caution">
    <text evidence="2">The sequence shown here is derived from an EMBL/GenBank/DDBJ whole genome shotgun (WGS) entry which is preliminary data.</text>
</comment>